<evidence type="ECO:0000256" key="2">
    <source>
        <dbReference type="ARBA" id="ARBA00022723"/>
    </source>
</evidence>
<dbReference type="PANTHER" id="PTHR10315:SF117">
    <property type="entry name" value="RING-TYPE E3 UBIQUITIN TRANSFERASE"/>
    <property type="match status" value="1"/>
</dbReference>
<sequence length="254" mass="28874">MAEVDSCSNTGASRGESEKHQIVLNNVYKLLECPECNNIMSSPIYQCPNGHTICSICKFQVQSLCPICCVDMGSIRCLALEKVAEPLNIPYDCPYPGSKCLVREGISALVEHLKDDHDVGIYDTYKFNHRRVQLYSNEMEKASGISVAVFNCYGVQFCYHLEDFLVGMTPCYIAFLRFMGEDIEAKRFNYVLRLVGDDRVLQWQGVPRSLRDTYDQVRDDLDGLVIPRNLAFLFSNGNGKELALEIYGRIWIEH</sequence>
<protein>
    <submittedName>
        <fullName evidence="7">Uncharacterized protein</fullName>
    </submittedName>
</protein>
<evidence type="ECO:0000259" key="6">
    <source>
        <dbReference type="Pfam" id="PF21362"/>
    </source>
</evidence>
<dbReference type="GO" id="GO:0006511">
    <property type="term" value="P:ubiquitin-dependent protein catabolic process"/>
    <property type="evidence" value="ECO:0007669"/>
    <property type="project" value="InterPro"/>
</dbReference>
<comment type="similarity">
    <text evidence="1">Belongs to the SINA (Seven in absentia) family.</text>
</comment>
<keyword evidence="8" id="KW-1185">Reference proteome</keyword>
<dbReference type="Gene3D" id="2.60.210.10">
    <property type="entry name" value="Apoptosis, Tumor Necrosis Factor Receptor Associated Protein 2, Chain A"/>
    <property type="match status" value="1"/>
</dbReference>
<dbReference type="Gene3D" id="3.30.160.60">
    <property type="entry name" value="Classic Zinc Finger"/>
    <property type="match status" value="1"/>
</dbReference>
<evidence type="ECO:0000256" key="1">
    <source>
        <dbReference type="ARBA" id="ARBA00009119"/>
    </source>
</evidence>
<dbReference type="SUPFAM" id="SSF49599">
    <property type="entry name" value="TRAF domain-like"/>
    <property type="match status" value="1"/>
</dbReference>
<keyword evidence="4" id="KW-0862">Zinc</keyword>
<evidence type="ECO:0000259" key="5">
    <source>
        <dbReference type="Pfam" id="PF03145"/>
    </source>
</evidence>
<dbReference type="Pfam" id="PF03145">
    <property type="entry name" value="Sina_TRAF"/>
    <property type="match status" value="1"/>
</dbReference>
<dbReference type="EMBL" id="PKPP01000461">
    <property type="protein sequence ID" value="PWA92485.1"/>
    <property type="molecule type" value="Genomic_DNA"/>
</dbReference>
<dbReference type="PANTHER" id="PTHR10315">
    <property type="entry name" value="E3 UBIQUITIN PROTEIN LIGASE SIAH"/>
    <property type="match status" value="1"/>
</dbReference>
<accession>A0A2U1Q3D1</accession>
<dbReference type="AlphaFoldDB" id="A0A2U1Q3D1"/>
<dbReference type="GO" id="GO:0061630">
    <property type="term" value="F:ubiquitin protein ligase activity"/>
    <property type="evidence" value="ECO:0007669"/>
    <property type="project" value="TreeGrafter"/>
</dbReference>
<name>A0A2U1Q3D1_ARTAN</name>
<evidence type="ECO:0000313" key="8">
    <source>
        <dbReference type="Proteomes" id="UP000245207"/>
    </source>
</evidence>
<dbReference type="InterPro" id="IPR049548">
    <property type="entry name" value="Sina-like_RING"/>
</dbReference>
<dbReference type="InterPro" id="IPR052088">
    <property type="entry name" value="E3_ubiquitin-ligase_SINA"/>
</dbReference>
<proteinExistence type="inferred from homology"/>
<comment type="caution">
    <text evidence="7">The sequence shown here is derived from an EMBL/GenBank/DDBJ whole genome shotgun (WGS) entry which is preliminary data.</text>
</comment>
<dbReference type="GO" id="GO:0005737">
    <property type="term" value="C:cytoplasm"/>
    <property type="evidence" value="ECO:0007669"/>
    <property type="project" value="InterPro"/>
</dbReference>
<dbReference type="InterPro" id="IPR008974">
    <property type="entry name" value="TRAF-like"/>
</dbReference>
<reference evidence="7 8" key="1">
    <citation type="journal article" date="2018" name="Mol. Plant">
        <title>The genome of Artemisia annua provides insight into the evolution of Asteraceae family and artemisinin biosynthesis.</title>
        <authorList>
            <person name="Shen Q."/>
            <person name="Zhang L."/>
            <person name="Liao Z."/>
            <person name="Wang S."/>
            <person name="Yan T."/>
            <person name="Shi P."/>
            <person name="Liu M."/>
            <person name="Fu X."/>
            <person name="Pan Q."/>
            <person name="Wang Y."/>
            <person name="Lv Z."/>
            <person name="Lu X."/>
            <person name="Zhang F."/>
            <person name="Jiang W."/>
            <person name="Ma Y."/>
            <person name="Chen M."/>
            <person name="Hao X."/>
            <person name="Li L."/>
            <person name="Tang Y."/>
            <person name="Lv G."/>
            <person name="Zhou Y."/>
            <person name="Sun X."/>
            <person name="Brodelius P.E."/>
            <person name="Rose J.K.C."/>
            <person name="Tang K."/>
        </authorList>
    </citation>
    <scope>NUCLEOTIDE SEQUENCE [LARGE SCALE GENOMIC DNA]</scope>
    <source>
        <strain evidence="8">cv. Huhao1</strain>
        <tissue evidence="7">Leaf</tissue>
    </source>
</reference>
<dbReference type="Proteomes" id="UP000245207">
    <property type="component" value="Unassembled WGS sequence"/>
</dbReference>
<evidence type="ECO:0000256" key="3">
    <source>
        <dbReference type="ARBA" id="ARBA00022771"/>
    </source>
</evidence>
<evidence type="ECO:0000256" key="4">
    <source>
        <dbReference type="ARBA" id="ARBA00022833"/>
    </source>
</evidence>
<dbReference type="InterPro" id="IPR018121">
    <property type="entry name" value="7-in-absentia-prot_TRAF-dom"/>
</dbReference>
<keyword evidence="3" id="KW-0863">Zinc-finger</keyword>
<feature type="domain" description="E3 ubiquitin-protein ligase Sina-like RING finger" evidence="6">
    <location>
        <begin position="33"/>
        <end position="68"/>
    </location>
</feature>
<dbReference type="OrthoDB" id="4788989at2759"/>
<feature type="domain" description="Seven-in-absentia protein TRAF-like" evidence="5">
    <location>
        <begin position="150"/>
        <end position="246"/>
    </location>
</feature>
<dbReference type="GO" id="GO:0008270">
    <property type="term" value="F:zinc ion binding"/>
    <property type="evidence" value="ECO:0007669"/>
    <property type="project" value="UniProtKB-KW"/>
</dbReference>
<dbReference type="Pfam" id="PF21362">
    <property type="entry name" value="Sina_RING"/>
    <property type="match status" value="1"/>
</dbReference>
<dbReference type="STRING" id="35608.A0A2U1Q3D1"/>
<organism evidence="7 8">
    <name type="scientific">Artemisia annua</name>
    <name type="common">Sweet wormwood</name>
    <dbReference type="NCBI Taxonomy" id="35608"/>
    <lineage>
        <taxon>Eukaryota</taxon>
        <taxon>Viridiplantae</taxon>
        <taxon>Streptophyta</taxon>
        <taxon>Embryophyta</taxon>
        <taxon>Tracheophyta</taxon>
        <taxon>Spermatophyta</taxon>
        <taxon>Magnoliopsida</taxon>
        <taxon>eudicotyledons</taxon>
        <taxon>Gunneridae</taxon>
        <taxon>Pentapetalae</taxon>
        <taxon>asterids</taxon>
        <taxon>campanulids</taxon>
        <taxon>Asterales</taxon>
        <taxon>Asteraceae</taxon>
        <taxon>Asteroideae</taxon>
        <taxon>Anthemideae</taxon>
        <taxon>Artemisiinae</taxon>
        <taxon>Artemisia</taxon>
    </lineage>
</organism>
<keyword evidence="2" id="KW-0479">Metal-binding</keyword>
<evidence type="ECO:0000313" key="7">
    <source>
        <dbReference type="EMBL" id="PWA92485.1"/>
    </source>
</evidence>
<gene>
    <name evidence="7" type="ORF">CTI12_AA058750</name>
</gene>